<comment type="subcellular location">
    <subcellularLocation>
        <location evidence="1">Endoplasmic reticulum membrane</location>
        <topology evidence="1">Peripheral membrane protein</topology>
    </subcellularLocation>
</comment>
<dbReference type="PANTHER" id="PTHR46424:SF1">
    <property type="entry name" value="UBX DOMAIN-CONTAINING PROTEIN 4"/>
    <property type="match status" value="1"/>
</dbReference>
<keyword evidence="10" id="KW-1185">Reference proteome</keyword>
<feature type="region of interest" description="Disordered" evidence="6">
    <location>
        <begin position="183"/>
        <end position="231"/>
    </location>
</feature>
<keyword evidence="7" id="KW-0812">Transmembrane</keyword>
<protein>
    <recommendedName>
        <fullName evidence="4">UBX domain-containing protein 2</fullName>
    </recommendedName>
</protein>
<dbReference type="InterPro" id="IPR001012">
    <property type="entry name" value="UBX_dom"/>
</dbReference>
<dbReference type="PANTHER" id="PTHR46424">
    <property type="entry name" value="UBX DOMAIN-CONTAINING PROTEIN 4"/>
    <property type="match status" value="1"/>
</dbReference>
<evidence type="ECO:0000256" key="6">
    <source>
        <dbReference type="SAM" id="MobiDB-lite"/>
    </source>
</evidence>
<evidence type="ECO:0000256" key="2">
    <source>
        <dbReference type="ARBA" id="ARBA00023230"/>
    </source>
</evidence>
<dbReference type="SMART" id="SM00166">
    <property type="entry name" value="UBX"/>
    <property type="match status" value="1"/>
</dbReference>
<dbReference type="Gene3D" id="3.40.30.10">
    <property type="entry name" value="Glutaredoxin"/>
    <property type="match status" value="1"/>
</dbReference>
<dbReference type="InterPro" id="IPR029071">
    <property type="entry name" value="Ubiquitin-like_domsf"/>
</dbReference>
<evidence type="ECO:0000256" key="7">
    <source>
        <dbReference type="SAM" id="Phobius"/>
    </source>
</evidence>
<evidence type="ECO:0000313" key="10">
    <source>
        <dbReference type="Proteomes" id="UP001172155"/>
    </source>
</evidence>
<comment type="function">
    <text evidence="5">Involved in endoplasmic reticulum-associated protein degradation (ERAD). Acts as a platform to recruit both UBQLN1 and VCP to the ER during ERAD.</text>
</comment>
<feature type="compositionally biased region" description="Basic and acidic residues" evidence="6">
    <location>
        <begin position="187"/>
        <end position="206"/>
    </location>
</feature>
<keyword evidence="2" id="KW-0834">Unfolded protein response</keyword>
<evidence type="ECO:0000256" key="1">
    <source>
        <dbReference type="ARBA" id="ARBA00004406"/>
    </source>
</evidence>
<comment type="subunit">
    <text evidence="3">Directly interacts with VCP. Interacts with UBQLN1. Forms a complex with VCP and UBQLN1.</text>
</comment>
<name>A0AA40F1P9_9PEZI</name>
<dbReference type="GO" id="GO:0006986">
    <property type="term" value="P:response to unfolded protein"/>
    <property type="evidence" value="ECO:0007669"/>
    <property type="project" value="UniProtKB-KW"/>
</dbReference>
<feature type="transmembrane region" description="Helical" evidence="7">
    <location>
        <begin position="394"/>
        <end position="417"/>
    </location>
</feature>
<dbReference type="SUPFAM" id="SSF52833">
    <property type="entry name" value="Thioredoxin-like"/>
    <property type="match status" value="1"/>
</dbReference>
<feature type="compositionally biased region" description="Low complexity" evidence="6">
    <location>
        <begin position="137"/>
        <end position="167"/>
    </location>
</feature>
<accession>A0AA40F1P9</accession>
<dbReference type="CDD" id="cd01767">
    <property type="entry name" value="UBX"/>
    <property type="match status" value="1"/>
</dbReference>
<dbReference type="Proteomes" id="UP001172155">
    <property type="component" value="Unassembled WGS sequence"/>
</dbReference>
<dbReference type="AlphaFoldDB" id="A0AA40F1P9"/>
<dbReference type="EMBL" id="JAUKUD010000003">
    <property type="protein sequence ID" value="KAK0749573.1"/>
    <property type="molecule type" value="Genomic_DNA"/>
</dbReference>
<evidence type="ECO:0000313" key="9">
    <source>
        <dbReference type="EMBL" id="KAK0749573.1"/>
    </source>
</evidence>
<proteinExistence type="predicted"/>
<organism evidence="9 10">
    <name type="scientific">Schizothecium vesticola</name>
    <dbReference type="NCBI Taxonomy" id="314040"/>
    <lineage>
        <taxon>Eukaryota</taxon>
        <taxon>Fungi</taxon>
        <taxon>Dikarya</taxon>
        <taxon>Ascomycota</taxon>
        <taxon>Pezizomycotina</taxon>
        <taxon>Sordariomycetes</taxon>
        <taxon>Sordariomycetidae</taxon>
        <taxon>Sordariales</taxon>
        <taxon>Schizotheciaceae</taxon>
        <taxon>Schizothecium</taxon>
    </lineage>
</organism>
<dbReference type="GO" id="GO:0005789">
    <property type="term" value="C:endoplasmic reticulum membrane"/>
    <property type="evidence" value="ECO:0007669"/>
    <property type="project" value="UniProtKB-SubCell"/>
</dbReference>
<dbReference type="Gene3D" id="3.10.20.90">
    <property type="entry name" value="Phosphatidylinositol 3-kinase Catalytic Subunit, Chain A, domain 1"/>
    <property type="match status" value="1"/>
</dbReference>
<evidence type="ECO:0000259" key="8">
    <source>
        <dbReference type="PROSITE" id="PS50033"/>
    </source>
</evidence>
<feature type="region of interest" description="Disordered" evidence="6">
    <location>
        <begin position="426"/>
        <end position="449"/>
    </location>
</feature>
<dbReference type="InterPro" id="IPR036249">
    <property type="entry name" value="Thioredoxin-like_sf"/>
</dbReference>
<keyword evidence="7" id="KW-1133">Transmembrane helix</keyword>
<evidence type="ECO:0000256" key="5">
    <source>
        <dbReference type="ARBA" id="ARBA00046062"/>
    </source>
</evidence>
<keyword evidence="7" id="KW-0472">Membrane</keyword>
<feature type="compositionally biased region" description="Basic and acidic residues" evidence="6">
    <location>
        <begin position="218"/>
        <end position="231"/>
    </location>
</feature>
<sequence>MSFFQGTLQEGIATAVQQSKSVVCFVTNNEAESAKWQDEYLTDDTVAPILKSGAVVLRLESGSQEEGFLAQLYPIPKKPTVVVIKNAELREYIASGVSKEDFLRRLRQALQPPPVPAPAPSPNQADQVIAPAPASPPATAAPAAPAADAESASSTSSGRATPTSAAANEAQIQSLLAERAARLAAQKKKDEEEAKRRRLEKSKAKAESIAAGKAPDAQTKHAEALKKKQRVAREERERVLKAIEDDKAARKARQAEKEALRRAAEAAHEAEAKGVPFAPASQLYPSTGRIHEKCALQVRLLDGSTIRSRFSSSDTLKDVRQWVDDTAQLGKTPYTFKILMTPLPSVKLDVTEEGKPLQELGLTPSATLILLPVRRRFAKAYDDAPPPGNIFMRFLAYAVAYISGFFGVILSFIGTLFSTAGPPAPLVDNPSSQGPASGRDGGQNSGARQRRNEQQFYNGNSVGHFPLNSLKINTNKAVDQLPAKSRRRRRRRVRQLRGECSGLFVDPRATVGHPGRCLPRVPCCILQ</sequence>
<feature type="domain" description="UBX" evidence="8">
    <location>
        <begin position="289"/>
        <end position="370"/>
    </location>
</feature>
<dbReference type="PROSITE" id="PS50033">
    <property type="entry name" value="UBX"/>
    <property type="match status" value="1"/>
</dbReference>
<feature type="compositionally biased region" description="Pro residues" evidence="6">
    <location>
        <begin position="111"/>
        <end position="121"/>
    </location>
</feature>
<dbReference type="SUPFAM" id="SSF54236">
    <property type="entry name" value="Ubiquitin-like"/>
    <property type="match status" value="1"/>
</dbReference>
<dbReference type="Pfam" id="PF00789">
    <property type="entry name" value="UBX"/>
    <property type="match status" value="1"/>
</dbReference>
<reference evidence="9" key="1">
    <citation type="submission" date="2023-06" db="EMBL/GenBank/DDBJ databases">
        <title>Genome-scale phylogeny and comparative genomics of the fungal order Sordariales.</title>
        <authorList>
            <consortium name="Lawrence Berkeley National Laboratory"/>
            <person name="Hensen N."/>
            <person name="Bonometti L."/>
            <person name="Westerberg I."/>
            <person name="Brannstrom I.O."/>
            <person name="Guillou S."/>
            <person name="Cros-Aarteil S."/>
            <person name="Calhoun S."/>
            <person name="Haridas S."/>
            <person name="Kuo A."/>
            <person name="Mondo S."/>
            <person name="Pangilinan J."/>
            <person name="Riley R."/>
            <person name="LaButti K."/>
            <person name="Andreopoulos B."/>
            <person name="Lipzen A."/>
            <person name="Chen C."/>
            <person name="Yanf M."/>
            <person name="Daum C."/>
            <person name="Ng V."/>
            <person name="Clum A."/>
            <person name="Steindorff A."/>
            <person name="Ohm R."/>
            <person name="Martin F."/>
            <person name="Silar P."/>
            <person name="Natvig D."/>
            <person name="Lalanne C."/>
            <person name="Gautier V."/>
            <person name="Ament-velasquez S.L."/>
            <person name="Kruys A."/>
            <person name="Hutchinson M.I."/>
            <person name="Powell A.J."/>
            <person name="Barry K."/>
            <person name="Miller A.N."/>
            <person name="Grigoriev I.V."/>
            <person name="Debuchy R."/>
            <person name="Gladieux P."/>
            <person name="Thoren M.H."/>
            <person name="Johannesson H."/>
        </authorList>
    </citation>
    <scope>NUCLEOTIDE SEQUENCE</scope>
    <source>
        <strain evidence="9">SMH3187-1</strain>
    </source>
</reference>
<gene>
    <name evidence="9" type="ORF">B0T18DRAFT_460952</name>
</gene>
<evidence type="ECO:0000256" key="3">
    <source>
        <dbReference type="ARBA" id="ARBA00038812"/>
    </source>
</evidence>
<dbReference type="Pfam" id="PF23187">
    <property type="entry name" value="UBX7_N"/>
    <property type="match status" value="1"/>
</dbReference>
<dbReference type="GO" id="GO:0036503">
    <property type="term" value="P:ERAD pathway"/>
    <property type="evidence" value="ECO:0007669"/>
    <property type="project" value="TreeGrafter"/>
</dbReference>
<feature type="region of interest" description="Disordered" evidence="6">
    <location>
        <begin position="111"/>
        <end position="168"/>
    </location>
</feature>
<comment type="caution">
    <text evidence="9">The sequence shown here is derived from an EMBL/GenBank/DDBJ whole genome shotgun (WGS) entry which is preliminary data.</text>
</comment>
<evidence type="ECO:0000256" key="4">
    <source>
        <dbReference type="ARBA" id="ARBA00041575"/>
    </source>
</evidence>